<name>A0A329R1I6_9ACTN</name>
<dbReference type="RefSeq" id="WP_112256778.1">
    <property type="nucleotide sequence ID" value="NZ_QMIG01000002.1"/>
</dbReference>
<dbReference type="AlphaFoldDB" id="A0A329R1I6"/>
<organism evidence="1 2">
    <name type="scientific">Phytoactinopolyspora halophila</name>
    <dbReference type="NCBI Taxonomy" id="1981511"/>
    <lineage>
        <taxon>Bacteria</taxon>
        <taxon>Bacillati</taxon>
        <taxon>Actinomycetota</taxon>
        <taxon>Actinomycetes</taxon>
        <taxon>Jiangellales</taxon>
        <taxon>Jiangellaceae</taxon>
        <taxon>Phytoactinopolyspora</taxon>
    </lineage>
</organism>
<keyword evidence="2" id="KW-1185">Reference proteome</keyword>
<protein>
    <recommendedName>
        <fullName evidence="3">Pilus assembly protein TadE</fullName>
    </recommendedName>
</protein>
<sequence length="109" mass="11128">MVTAELAAALPVLAVVMITAVWGIGLASAQLGCADAAREAARAAARGESMTTVREIATEVAPQEADVVIDESEGLIEIEVRATVAAPPPIGSTLEPAVRGRAVAIKERP</sequence>
<dbReference type="OrthoDB" id="5192171at2"/>
<dbReference type="NCBIfam" id="NF041390">
    <property type="entry name" value="TadE_Rv3655c"/>
    <property type="match status" value="1"/>
</dbReference>
<evidence type="ECO:0000313" key="1">
    <source>
        <dbReference type="EMBL" id="RAW17819.1"/>
    </source>
</evidence>
<dbReference type="EMBL" id="QMIG01000002">
    <property type="protein sequence ID" value="RAW17819.1"/>
    <property type="molecule type" value="Genomic_DNA"/>
</dbReference>
<dbReference type="Proteomes" id="UP000250462">
    <property type="component" value="Unassembled WGS sequence"/>
</dbReference>
<comment type="caution">
    <text evidence="1">The sequence shown here is derived from an EMBL/GenBank/DDBJ whole genome shotgun (WGS) entry which is preliminary data.</text>
</comment>
<evidence type="ECO:0008006" key="3">
    <source>
        <dbReference type="Google" id="ProtNLM"/>
    </source>
</evidence>
<gene>
    <name evidence="1" type="ORF">DPM12_02885</name>
</gene>
<evidence type="ECO:0000313" key="2">
    <source>
        <dbReference type="Proteomes" id="UP000250462"/>
    </source>
</evidence>
<proteinExistence type="predicted"/>
<reference evidence="1 2" key="1">
    <citation type="submission" date="2018-06" db="EMBL/GenBank/DDBJ databases">
        <title>Phytoactinopolyspora halophila sp. nov., a novel halophilic actinomycete isolated from a saline soil in China.</title>
        <authorList>
            <person name="Tang S.-K."/>
        </authorList>
    </citation>
    <scope>NUCLEOTIDE SEQUENCE [LARGE SCALE GENOMIC DNA]</scope>
    <source>
        <strain evidence="1 2">YIM 96934</strain>
    </source>
</reference>
<accession>A0A329R1I6</accession>
<dbReference type="InterPro" id="IPR049790">
    <property type="entry name" value="Rv3655c/TadE"/>
</dbReference>